<sequence>MQTLEIKSLTMDIELPIKLVTMIEPEDKATCAAVCLTNKLGHCAAAPLLYGSIGLAKDGIPQGDRLTRMRLLCTLATNRELEMLPSAVKYRLYETSIRRIRPTPDLVQGLQMKTKLVKASSISPPSSLAASRISRSSAKISTYQGCIEACCKTRACRSCAR</sequence>
<keyword evidence="2" id="KW-1185">Reference proteome</keyword>
<gene>
    <name evidence="1" type="ORF">EJ03DRAFT_102050</name>
</gene>
<protein>
    <submittedName>
        <fullName evidence="1">Uncharacterized protein</fullName>
    </submittedName>
</protein>
<evidence type="ECO:0000313" key="1">
    <source>
        <dbReference type="EMBL" id="KAF2773601.1"/>
    </source>
</evidence>
<evidence type="ECO:0000313" key="2">
    <source>
        <dbReference type="Proteomes" id="UP000799436"/>
    </source>
</evidence>
<reference evidence="1" key="1">
    <citation type="journal article" date="2020" name="Stud. Mycol.">
        <title>101 Dothideomycetes genomes: a test case for predicting lifestyles and emergence of pathogens.</title>
        <authorList>
            <person name="Haridas S."/>
            <person name="Albert R."/>
            <person name="Binder M."/>
            <person name="Bloem J."/>
            <person name="Labutti K."/>
            <person name="Salamov A."/>
            <person name="Andreopoulos B."/>
            <person name="Baker S."/>
            <person name="Barry K."/>
            <person name="Bills G."/>
            <person name="Bluhm B."/>
            <person name="Cannon C."/>
            <person name="Castanera R."/>
            <person name="Culley D."/>
            <person name="Daum C."/>
            <person name="Ezra D."/>
            <person name="Gonzalez J."/>
            <person name="Henrissat B."/>
            <person name="Kuo A."/>
            <person name="Liang C."/>
            <person name="Lipzen A."/>
            <person name="Lutzoni F."/>
            <person name="Magnuson J."/>
            <person name="Mondo S."/>
            <person name="Nolan M."/>
            <person name="Ohm R."/>
            <person name="Pangilinan J."/>
            <person name="Park H.-J."/>
            <person name="Ramirez L."/>
            <person name="Alfaro M."/>
            <person name="Sun H."/>
            <person name="Tritt A."/>
            <person name="Yoshinaga Y."/>
            <person name="Zwiers L.-H."/>
            <person name="Turgeon B."/>
            <person name="Goodwin S."/>
            <person name="Spatafora J."/>
            <person name="Crous P."/>
            <person name="Grigoriev I."/>
        </authorList>
    </citation>
    <scope>NUCLEOTIDE SEQUENCE</scope>
    <source>
        <strain evidence="1">CBS 116005</strain>
    </source>
</reference>
<name>A0A6G1LKY4_9PEZI</name>
<organism evidence="1 2">
    <name type="scientific">Teratosphaeria nubilosa</name>
    <dbReference type="NCBI Taxonomy" id="161662"/>
    <lineage>
        <taxon>Eukaryota</taxon>
        <taxon>Fungi</taxon>
        <taxon>Dikarya</taxon>
        <taxon>Ascomycota</taxon>
        <taxon>Pezizomycotina</taxon>
        <taxon>Dothideomycetes</taxon>
        <taxon>Dothideomycetidae</taxon>
        <taxon>Mycosphaerellales</taxon>
        <taxon>Teratosphaeriaceae</taxon>
        <taxon>Teratosphaeria</taxon>
    </lineage>
</organism>
<accession>A0A6G1LKY4</accession>
<proteinExistence type="predicted"/>
<dbReference type="EMBL" id="ML995810">
    <property type="protein sequence ID" value="KAF2773601.1"/>
    <property type="molecule type" value="Genomic_DNA"/>
</dbReference>
<dbReference type="AlphaFoldDB" id="A0A6G1LKY4"/>
<dbReference type="Proteomes" id="UP000799436">
    <property type="component" value="Unassembled WGS sequence"/>
</dbReference>